<dbReference type="PANTHER" id="PTHR13887:SF41">
    <property type="entry name" value="THIOREDOXIN SUPERFAMILY PROTEIN"/>
    <property type="match status" value="1"/>
</dbReference>
<keyword evidence="3" id="KW-1185">Reference proteome</keyword>
<dbReference type="RefSeq" id="WP_168631004.1">
    <property type="nucleotide sequence ID" value="NZ_BONL01000032.1"/>
</dbReference>
<feature type="domain" description="DSBA-like thioredoxin" evidence="1">
    <location>
        <begin position="4"/>
        <end position="206"/>
    </location>
</feature>
<protein>
    <submittedName>
        <fullName evidence="2">DsbA family oxidoreductase</fullName>
    </submittedName>
</protein>
<dbReference type="CDD" id="cd03024">
    <property type="entry name" value="DsbA_FrnE"/>
    <property type="match status" value="1"/>
</dbReference>
<evidence type="ECO:0000313" key="2">
    <source>
        <dbReference type="EMBL" id="NKY23882.1"/>
    </source>
</evidence>
<dbReference type="InterPro" id="IPR036249">
    <property type="entry name" value="Thioredoxin-like_sf"/>
</dbReference>
<dbReference type="Pfam" id="PF01323">
    <property type="entry name" value="DSBA"/>
    <property type="match status" value="1"/>
</dbReference>
<proteinExistence type="predicted"/>
<evidence type="ECO:0000313" key="3">
    <source>
        <dbReference type="Proteomes" id="UP000581206"/>
    </source>
</evidence>
<reference evidence="2 3" key="1">
    <citation type="submission" date="2020-04" db="EMBL/GenBank/DDBJ databases">
        <title>MicrobeNet Type strains.</title>
        <authorList>
            <person name="Nicholson A.C."/>
        </authorList>
    </citation>
    <scope>NUCLEOTIDE SEQUENCE [LARGE SCALE GENOMIC DNA]</scope>
    <source>
        <strain evidence="2 3">ATCC BAA-788</strain>
    </source>
</reference>
<sequence length="235" mass="25173">MSITVEIWSDIACPWCFIGKRRFATALAGFDRRDEVEVVWRSFELDPTAEHSHQHPGMTEAELLSSRKGLPEAQVRQMFAQVTQVAAGEGLAYDFDRVVPANTFDAHRLVHLAGDRGADLVERLMSAHFEHGRVIDDLDELVAIAAEAGLDARAVRAGLESGAGAEAVRADEAEAQALGVTGVPFFVADRRLAVSGAQPVEVFTRLLTEALPAPRPAFVTVPGAADAEACGPDGC</sequence>
<gene>
    <name evidence="2" type="ORF">HGA03_14520</name>
</gene>
<dbReference type="SUPFAM" id="SSF52833">
    <property type="entry name" value="Thioredoxin-like"/>
    <property type="match status" value="1"/>
</dbReference>
<dbReference type="PANTHER" id="PTHR13887">
    <property type="entry name" value="GLUTATHIONE S-TRANSFERASE KAPPA"/>
    <property type="match status" value="1"/>
</dbReference>
<dbReference type="GO" id="GO:0016491">
    <property type="term" value="F:oxidoreductase activity"/>
    <property type="evidence" value="ECO:0007669"/>
    <property type="project" value="InterPro"/>
</dbReference>
<dbReference type="Proteomes" id="UP000581206">
    <property type="component" value="Unassembled WGS sequence"/>
</dbReference>
<evidence type="ECO:0000259" key="1">
    <source>
        <dbReference type="Pfam" id="PF01323"/>
    </source>
</evidence>
<name>A0A7X6KX96_9CELL</name>
<dbReference type="InterPro" id="IPR001853">
    <property type="entry name" value="DSBA-like_thioredoxin_dom"/>
</dbReference>
<organism evidence="2 3">
    <name type="scientific">Cellulomonas denverensis</name>
    <dbReference type="NCBI Taxonomy" id="264297"/>
    <lineage>
        <taxon>Bacteria</taxon>
        <taxon>Bacillati</taxon>
        <taxon>Actinomycetota</taxon>
        <taxon>Actinomycetes</taxon>
        <taxon>Micrococcales</taxon>
        <taxon>Cellulomonadaceae</taxon>
        <taxon>Cellulomonas</taxon>
    </lineage>
</organism>
<dbReference type="AlphaFoldDB" id="A0A7X6KX96"/>
<dbReference type="EMBL" id="JAAXOX010000009">
    <property type="protein sequence ID" value="NKY23882.1"/>
    <property type="molecule type" value="Genomic_DNA"/>
</dbReference>
<comment type="caution">
    <text evidence="2">The sequence shown here is derived from an EMBL/GenBank/DDBJ whole genome shotgun (WGS) entry which is preliminary data.</text>
</comment>
<accession>A0A7X6KX96</accession>
<dbReference type="Gene3D" id="3.40.30.10">
    <property type="entry name" value="Glutaredoxin"/>
    <property type="match status" value="1"/>
</dbReference>